<proteinExistence type="predicted"/>
<gene>
    <name evidence="1" type="ORF">IE53DRAFT_133460</name>
</gene>
<evidence type="ECO:0000313" key="1">
    <source>
        <dbReference type="EMBL" id="PWN49656.1"/>
    </source>
</evidence>
<name>A0ACD0NV42_9BASI</name>
<protein>
    <submittedName>
        <fullName evidence="1">Uncharacterized protein</fullName>
    </submittedName>
</protein>
<sequence length="121" mass="14256">MTVRRCDYEDEMGWSGCEERWLNWDRMDLFTPSLLIRILIRIEEKPADPLAPHPPAETRLIDRPLLRLAFSSLPHLAQLAARRHSPFYRVCLYALVCKQARVERVEEGAKRDAERVREERG</sequence>
<accession>A0ACD0NV42</accession>
<organism evidence="1 2">
    <name type="scientific">Violaceomyces palustris</name>
    <dbReference type="NCBI Taxonomy" id="1673888"/>
    <lineage>
        <taxon>Eukaryota</taxon>
        <taxon>Fungi</taxon>
        <taxon>Dikarya</taxon>
        <taxon>Basidiomycota</taxon>
        <taxon>Ustilaginomycotina</taxon>
        <taxon>Ustilaginomycetes</taxon>
        <taxon>Violaceomycetales</taxon>
        <taxon>Violaceomycetaceae</taxon>
        <taxon>Violaceomyces</taxon>
    </lineage>
</organism>
<reference evidence="1 2" key="1">
    <citation type="journal article" date="2018" name="Mol. Biol. Evol.">
        <title>Broad Genomic Sampling Reveals a Smut Pathogenic Ancestry of the Fungal Clade Ustilaginomycotina.</title>
        <authorList>
            <person name="Kijpornyongpan T."/>
            <person name="Mondo S.J."/>
            <person name="Barry K."/>
            <person name="Sandor L."/>
            <person name="Lee J."/>
            <person name="Lipzen A."/>
            <person name="Pangilinan J."/>
            <person name="LaButti K."/>
            <person name="Hainaut M."/>
            <person name="Henrissat B."/>
            <person name="Grigoriev I.V."/>
            <person name="Spatafora J.W."/>
            <person name="Aime M.C."/>
        </authorList>
    </citation>
    <scope>NUCLEOTIDE SEQUENCE [LARGE SCALE GENOMIC DNA]</scope>
    <source>
        <strain evidence="1 2">SA 807</strain>
    </source>
</reference>
<dbReference type="EMBL" id="KZ820021">
    <property type="protein sequence ID" value="PWN49656.1"/>
    <property type="molecule type" value="Genomic_DNA"/>
</dbReference>
<evidence type="ECO:0000313" key="2">
    <source>
        <dbReference type="Proteomes" id="UP000245626"/>
    </source>
</evidence>
<keyword evidence="2" id="KW-1185">Reference proteome</keyword>
<dbReference type="Proteomes" id="UP000245626">
    <property type="component" value="Unassembled WGS sequence"/>
</dbReference>